<dbReference type="InterPro" id="IPR001148">
    <property type="entry name" value="CA_dom"/>
</dbReference>
<reference evidence="10 12" key="3">
    <citation type="submission" date="2019-07" db="EMBL/GenBank/DDBJ databases">
        <title>Active sludge and wastewater microbial communities from Klosterneuburg, Austria.</title>
        <authorList>
            <person name="Wagner M."/>
        </authorList>
    </citation>
    <scope>NUCLEOTIDE SEQUENCE [LARGE SCALE GENOMIC DNA]</scope>
    <source>
        <strain evidence="10 12">Nm2</strain>
    </source>
</reference>
<organism evidence="9 11">
    <name type="scientific">Nitrosomonas communis</name>
    <dbReference type="NCBI Taxonomy" id="44574"/>
    <lineage>
        <taxon>Bacteria</taxon>
        <taxon>Pseudomonadati</taxon>
        <taxon>Pseudomonadota</taxon>
        <taxon>Betaproteobacteria</taxon>
        <taxon>Nitrosomonadales</taxon>
        <taxon>Nitrosomonadaceae</taxon>
        <taxon>Nitrosomonas</taxon>
    </lineage>
</organism>
<evidence type="ECO:0000313" key="12">
    <source>
        <dbReference type="Proteomes" id="UP000324176"/>
    </source>
</evidence>
<evidence type="ECO:0000256" key="1">
    <source>
        <dbReference type="ARBA" id="ARBA00010718"/>
    </source>
</evidence>
<comment type="similarity">
    <text evidence="1">Belongs to the alpha-carbonic anhydrase family.</text>
</comment>
<dbReference type="PANTHER" id="PTHR18952:SF265">
    <property type="entry name" value="CARBONIC ANHYDRASE"/>
    <property type="match status" value="1"/>
</dbReference>
<proteinExistence type="inferred from homology"/>
<dbReference type="Gene3D" id="3.10.200.10">
    <property type="entry name" value="Alpha carbonic anhydrase"/>
    <property type="match status" value="1"/>
</dbReference>
<evidence type="ECO:0000313" key="9">
    <source>
        <dbReference type="EMBL" id="AKH37781.1"/>
    </source>
</evidence>
<dbReference type="PATRIC" id="fig|44574.3.peg.1988"/>
<evidence type="ECO:0000313" key="11">
    <source>
        <dbReference type="Proteomes" id="UP000034156"/>
    </source>
</evidence>
<feature type="domain" description="Alpha-carbonic anhydrase" evidence="8">
    <location>
        <begin position="26"/>
        <end position="263"/>
    </location>
</feature>
<dbReference type="EMBL" id="VNHT01000054">
    <property type="protein sequence ID" value="TYP81077.1"/>
    <property type="molecule type" value="Genomic_DNA"/>
</dbReference>
<evidence type="ECO:0000256" key="2">
    <source>
        <dbReference type="ARBA" id="ARBA00012925"/>
    </source>
</evidence>
<reference evidence="9 11" key="2">
    <citation type="journal article" date="2016" name="Genome Announc.">
        <title>Genome Sequence of Nitrosomonas communis Strain Nm2, a Mesophilic Ammonia-Oxidizing Bacterium Isolated from Mediterranean Soil.</title>
        <authorList>
            <person name="Kozlowski J.A."/>
            <person name="Kits K.D."/>
            <person name="Stein L.Y."/>
        </authorList>
    </citation>
    <scope>NUCLEOTIDE SEQUENCE [LARGE SCALE GENOMIC DNA]</scope>
    <source>
        <strain evidence="9 11">Nm2</strain>
    </source>
</reference>
<dbReference type="SUPFAM" id="SSF51069">
    <property type="entry name" value="Carbonic anhydrase"/>
    <property type="match status" value="1"/>
</dbReference>
<dbReference type="PROSITE" id="PS51144">
    <property type="entry name" value="ALPHA_CA_2"/>
    <property type="match status" value="1"/>
</dbReference>
<dbReference type="GO" id="GO:0008270">
    <property type="term" value="F:zinc ion binding"/>
    <property type="evidence" value="ECO:0007669"/>
    <property type="project" value="InterPro"/>
</dbReference>
<dbReference type="CDD" id="cd03124">
    <property type="entry name" value="alpha_CA_prokaryotic_like"/>
    <property type="match status" value="1"/>
</dbReference>
<feature type="signal peptide" evidence="7">
    <location>
        <begin position="1"/>
        <end position="23"/>
    </location>
</feature>
<evidence type="ECO:0000256" key="3">
    <source>
        <dbReference type="ARBA" id="ARBA00022723"/>
    </source>
</evidence>
<dbReference type="Proteomes" id="UP000034156">
    <property type="component" value="Chromosome"/>
</dbReference>
<keyword evidence="7" id="KW-0732">Signal</keyword>
<dbReference type="SMART" id="SM01057">
    <property type="entry name" value="Carb_anhydrase"/>
    <property type="match status" value="1"/>
</dbReference>
<evidence type="ECO:0000256" key="5">
    <source>
        <dbReference type="ARBA" id="ARBA00023239"/>
    </source>
</evidence>
<feature type="chain" id="PRO_5044053854" description="carbonic anhydrase" evidence="7">
    <location>
        <begin position="24"/>
        <end position="263"/>
    </location>
</feature>
<dbReference type="AlphaFoldDB" id="A0A0F7KE57"/>
<dbReference type="InterPro" id="IPR023561">
    <property type="entry name" value="Carbonic_anhydrase_a-class"/>
</dbReference>
<keyword evidence="5" id="KW-0456">Lyase</keyword>
<gene>
    <name evidence="9" type="ORF">AAW31_08135</name>
    <name evidence="10" type="ORF">BCL69_105414</name>
</gene>
<dbReference type="EMBL" id="CP011451">
    <property type="protein sequence ID" value="AKH37781.1"/>
    <property type="molecule type" value="Genomic_DNA"/>
</dbReference>
<evidence type="ECO:0000259" key="8">
    <source>
        <dbReference type="PROSITE" id="PS51144"/>
    </source>
</evidence>
<dbReference type="EC" id="4.2.1.1" evidence="2"/>
<accession>A0A0F7KE57</accession>
<dbReference type="KEGG" id="nco:AAW31_08135"/>
<dbReference type="Proteomes" id="UP000324176">
    <property type="component" value="Unassembled WGS sequence"/>
</dbReference>
<evidence type="ECO:0000313" key="10">
    <source>
        <dbReference type="EMBL" id="TYP81077.1"/>
    </source>
</evidence>
<dbReference type="GO" id="GO:0004089">
    <property type="term" value="F:carbonate dehydratase activity"/>
    <property type="evidence" value="ECO:0007669"/>
    <property type="project" value="UniProtKB-EC"/>
</dbReference>
<dbReference type="RefSeq" id="WP_046849853.1">
    <property type="nucleotide sequence ID" value="NZ_CP011451.1"/>
</dbReference>
<dbReference type="Pfam" id="PF00194">
    <property type="entry name" value="Carb_anhydrase"/>
    <property type="match status" value="1"/>
</dbReference>
<dbReference type="InterPro" id="IPR036398">
    <property type="entry name" value="CA_dom_sf"/>
</dbReference>
<evidence type="ECO:0000256" key="4">
    <source>
        <dbReference type="ARBA" id="ARBA00022833"/>
    </source>
</evidence>
<protein>
    <recommendedName>
        <fullName evidence="2">carbonic anhydrase</fullName>
        <ecNumber evidence="2">4.2.1.1</ecNumber>
    </recommendedName>
</protein>
<keyword evidence="4" id="KW-0862">Zinc</keyword>
<comment type="catalytic activity">
    <reaction evidence="6">
        <text>hydrogencarbonate + H(+) = CO2 + H2O</text>
        <dbReference type="Rhea" id="RHEA:10748"/>
        <dbReference type="ChEBI" id="CHEBI:15377"/>
        <dbReference type="ChEBI" id="CHEBI:15378"/>
        <dbReference type="ChEBI" id="CHEBI:16526"/>
        <dbReference type="ChEBI" id="CHEBI:17544"/>
        <dbReference type="EC" id="4.2.1.1"/>
    </reaction>
</comment>
<name>A0A0F7KE57_9PROT</name>
<keyword evidence="11" id="KW-1185">Reference proteome</keyword>
<keyword evidence="3" id="KW-0479">Metal-binding</keyword>
<sequence>MKRKLLSNLFAAVIVSYATSVFSEPPHWDHTEQETWWSLQDTSQAPPLSFPFAECGVGQHQSPIDLAKAKIEGTEVNPLEISYPVDNAPVFFNTGHAIQVNTSSGYTGHLKIGEESFPLTQFHFHEPSEHVVGTTSFPAELHYVHVKSDGRLVVLAVAINLGDQNPVFQTILDNMPPDSGGKNQNSGLQFDPAALLPKLDQPIQYFTLAGSLTTPPCSEGVQWYILPKLITISDAQLTQLKSFYANNNRLPQEVNGRNILTGK</sequence>
<dbReference type="OrthoDB" id="5327615at2"/>
<evidence type="ECO:0000256" key="7">
    <source>
        <dbReference type="SAM" id="SignalP"/>
    </source>
</evidence>
<dbReference type="PANTHER" id="PTHR18952">
    <property type="entry name" value="CARBONIC ANHYDRASE"/>
    <property type="match status" value="1"/>
</dbReference>
<reference evidence="11" key="1">
    <citation type="submission" date="2015-05" db="EMBL/GenBank/DDBJ databases">
        <title>Draft genome of Nitrosomonas communis strain Nm2.</title>
        <authorList>
            <person name="Kozlowski J.A."/>
            <person name="Kits K.D."/>
            <person name="Stein L.Y."/>
        </authorList>
    </citation>
    <scope>NUCLEOTIDE SEQUENCE [LARGE SCALE GENOMIC DNA]</scope>
    <source>
        <strain evidence="11">Nm2</strain>
    </source>
</reference>
<evidence type="ECO:0000256" key="6">
    <source>
        <dbReference type="ARBA" id="ARBA00048348"/>
    </source>
</evidence>
<dbReference type="InterPro" id="IPR041891">
    <property type="entry name" value="Alpha_CA_prokaryot-like"/>
</dbReference>